<evidence type="ECO:0000313" key="8">
    <source>
        <dbReference type="EMBL" id="MBB6093939.1"/>
    </source>
</evidence>
<dbReference type="Pfam" id="PF13440">
    <property type="entry name" value="Polysacc_synt_3"/>
    <property type="match status" value="1"/>
</dbReference>
<dbReference type="PANTHER" id="PTHR30250">
    <property type="entry name" value="PST FAMILY PREDICTED COLANIC ACID TRANSPORTER"/>
    <property type="match status" value="1"/>
</dbReference>
<feature type="transmembrane region" description="Helical" evidence="7">
    <location>
        <begin position="299"/>
        <end position="326"/>
    </location>
</feature>
<dbReference type="PANTHER" id="PTHR30250:SF10">
    <property type="entry name" value="LIPOPOLYSACCHARIDE BIOSYNTHESIS PROTEIN WZXC"/>
    <property type="match status" value="1"/>
</dbReference>
<evidence type="ECO:0000313" key="9">
    <source>
        <dbReference type="Proteomes" id="UP000588068"/>
    </source>
</evidence>
<evidence type="ECO:0000256" key="6">
    <source>
        <dbReference type="ARBA" id="ARBA00023136"/>
    </source>
</evidence>
<feature type="transmembrane region" description="Helical" evidence="7">
    <location>
        <begin position="157"/>
        <end position="179"/>
    </location>
</feature>
<keyword evidence="4 7" id="KW-0812">Transmembrane</keyword>
<reference evidence="8 9" key="1">
    <citation type="submission" date="2020-08" db="EMBL/GenBank/DDBJ databases">
        <title>Genomic Encyclopedia of Type Strains, Phase IV (KMG-IV): sequencing the most valuable type-strain genomes for metagenomic binning, comparative biology and taxonomic classification.</title>
        <authorList>
            <person name="Goeker M."/>
        </authorList>
    </citation>
    <scope>NUCLEOTIDE SEQUENCE [LARGE SCALE GENOMIC DNA]</scope>
    <source>
        <strain evidence="8 9">DSM 26723</strain>
    </source>
</reference>
<dbReference type="InterPro" id="IPR050833">
    <property type="entry name" value="Poly_Biosynth_Transport"/>
</dbReference>
<dbReference type="AlphaFoldDB" id="A0A841HNM3"/>
<feature type="transmembrane region" description="Helical" evidence="7">
    <location>
        <begin position="455"/>
        <end position="475"/>
    </location>
</feature>
<feature type="transmembrane region" description="Helical" evidence="7">
    <location>
        <begin position="97"/>
        <end position="121"/>
    </location>
</feature>
<feature type="transmembrane region" description="Helical" evidence="7">
    <location>
        <begin position="338"/>
        <end position="361"/>
    </location>
</feature>
<feature type="transmembrane region" description="Helical" evidence="7">
    <location>
        <begin position="185"/>
        <end position="205"/>
    </location>
</feature>
<comment type="similarity">
    <text evidence="2">Belongs to the polysaccharide synthase family.</text>
</comment>
<keyword evidence="3" id="KW-1003">Cell membrane</keyword>
<evidence type="ECO:0000256" key="4">
    <source>
        <dbReference type="ARBA" id="ARBA00022692"/>
    </source>
</evidence>
<comment type="caution">
    <text evidence="8">The sequence shown here is derived from an EMBL/GenBank/DDBJ whole genome shotgun (WGS) entry which is preliminary data.</text>
</comment>
<dbReference type="EMBL" id="JACHHZ010000003">
    <property type="protein sequence ID" value="MBB6093939.1"/>
    <property type="molecule type" value="Genomic_DNA"/>
</dbReference>
<feature type="transmembrane region" description="Helical" evidence="7">
    <location>
        <begin position="373"/>
        <end position="391"/>
    </location>
</feature>
<accession>A0A841HNM3</accession>
<name>A0A841HNM3_9GAMM</name>
<feature type="transmembrane region" description="Helical" evidence="7">
    <location>
        <begin position="263"/>
        <end position="287"/>
    </location>
</feature>
<keyword evidence="6 7" id="KW-0472">Membrane</keyword>
<evidence type="ECO:0000256" key="1">
    <source>
        <dbReference type="ARBA" id="ARBA00004651"/>
    </source>
</evidence>
<gene>
    <name evidence="8" type="ORF">HNQ60_002820</name>
</gene>
<keyword evidence="9" id="KW-1185">Reference proteome</keyword>
<feature type="transmembrane region" description="Helical" evidence="7">
    <location>
        <begin position="429"/>
        <end position="449"/>
    </location>
</feature>
<dbReference type="Proteomes" id="UP000588068">
    <property type="component" value="Unassembled WGS sequence"/>
</dbReference>
<evidence type="ECO:0000256" key="3">
    <source>
        <dbReference type="ARBA" id="ARBA00022475"/>
    </source>
</evidence>
<feature type="transmembrane region" description="Helical" evidence="7">
    <location>
        <begin position="397"/>
        <end position="417"/>
    </location>
</feature>
<feature type="transmembrane region" description="Helical" evidence="7">
    <location>
        <begin position="226"/>
        <end position="243"/>
    </location>
</feature>
<keyword evidence="5 7" id="KW-1133">Transmembrane helix</keyword>
<evidence type="ECO:0000256" key="5">
    <source>
        <dbReference type="ARBA" id="ARBA00022989"/>
    </source>
</evidence>
<proteinExistence type="inferred from homology"/>
<evidence type="ECO:0000256" key="2">
    <source>
        <dbReference type="ARBA" id="ARBA00007430"/>
    </source>
</evidence>
<feature type="transmembrane region" description="Helical" evidence="7">
    <location>
        <begin position="27"/>
        <end position="51"/>
    </location>
</feature>
<dbReference type="GO" id="GO:0005886">
    <property type="term" value="C:plasma membrane"/>
    <property type="evidence" value="ECO:0007669"/>
    <property type="project" value="UniProtKB-SubCell"/>
</dbReference>
<protein>
    <submittedName>
        <fullName evidence="8">PST family polysaccharide transporter</fullName>
    </submittedName>
</protein>
<feature type="transmembrane region" description="Helical" evidence="7">
    <location>
        <begin position="127"/>
        <end position="145"/>
    </location>
</feature>
<organism evidence="8 9">
    <name type="scientific">Povalibacter uvarum</name>
    <dbReference type="NCBI Taxonomy" id="732238"/>
    <lineage>
        <taxon>Bacteria</taxon>
        <taxon>Pseudomonadati</taxon>
        <taxon>Pseudomonadota</taxon>
        <taxon>Gammaproteobacteria</taxon>
        <taxon>Steroidobacterales</taxon>
        <taxon>Steroidobacteraceae</taxon>
        <taxon>Povalibacter</taxon>
    </lineage>
</organism>
<sequence>MMQTDGPPEAAKPEPAKGLSSIARRGAVLTMGGQFLTIAIQVGGLIVLARLLSPKDYGMLAMVLAVIGVGEVLREFGLSSATVQAASVTHQQRTNLFWINTGIGLGLSLATVLCAPLIAAFYHTPALSPMTQALAITFVLNGIATQYRAQLNRDMRFGRLAICTVSGQATGLAIGVVMALKGFGYWALVGQQIGFALSMLIFFLLAGRWMPGLPRRCAGMGEFLRYGWNLMLSQVIVYFSRNVDSMVIGERFGANALGFYNRAYQLVMLPLYQITSPAGTVALPILSRLRDDPKRYDDFLLAGQAALLHAIFAILAFACAQAHALVDVILGERWMPMAALFQLLCIGGMFQAATNATYWVFLSKGLTGTHFRFTAISKPLLIAGIIVGANWGVMGVAIAQVIGLGLTWLAALAWLRGTGSPVRRLFTDTLLLLVGYGFCGLAAGVVPWLLHLSGIAAIAAGAGVMIVAFGLLYLVSPHFRGSVKAVFRTMAIARSSKAAKGSVAPN</sequence>
<dbReference type="CDD" id="cd13127">
    <property type="entry name" value="MATE_tuaB_like"/>
    <property type="match status" value="1"/>
</dbReference>
<evidence type="ECO:0000256" key="7">
    <source>
        <dbReference type="SAM" id="Phobius"/>
    </source>
</evidence>
<dbReference type="RefSeq" id="WP_221304200.1">
    <property type="nucleotide sequence ID" value="NZ_JACHHZ010000003.1"/>
</dbReference>
<comment type="subcellular location">
    <subcellularLocation>
        <location evidence="1">Cell membrane</location>
        <topology evidence="1">Multi-pass membrane protein</topology>
    </subcellularLocation>
</comment>